<feature type="compositionally biased region" description="Polar residues" evidence="1">
    <location>
        <begin position="76"/>
        <end position="85"/>
    </location>
</feature>
<evidence type="ECO:0000313" key="3">
    <source>
        <dbReference type="Proteomes" id="UP000324222"/>
    </source>
</evidence>
<keyword evidence="3" id="KW-1185">Reference proteome</keyword>
<comment type="caution">
    <text evidence="2">The sequence shown here is derived from an EMBL/GenBank/DDBJ whole genome shotgun (WGS) entry which is preliminary data.</text>
</comment>
<dbReference type="AlphaFoldDB" id="A0A5B7D9G4"/>
<dbReference type="OrthoDB" id="9976063at2759"/>
<name>A0A5B7D9G4_PORTR</name>
<accession>A0A5B7D9G4</accession>
<organism evidence="2 3">
    <name type="scientific">Portunus trituberculatus</name>
    <name type="common">Swimming crab</name>
    <name type="synonym">Neptunus trituberculatus</name>
    <dbReference type="NCBI Taxonomy" id="210409"/>
    <lineage>
        <taxon>Eukaryota</taxon>
        <taxon>Metazoa</taxon>
        <taxon>Ecdysozoa</taxon>
        <taxon>Arthropoda</taxon>
        <taxon>Crustacea</taxon>
        <taxon>Multicrustacea</taxon>
        <taxon>Malacostraca</taxon>
        <taxon>Eumalacostraca</taxon>
        <taxon>Eucarida</taxon>
        <taxon>Decapoda</taxon>
        <taxon>Pleocyemata</taxon>
        <taxon>Brachyura</taxon>
        <taxon>Eubrachyura</taxon>
        <taxon>Portunoidea</taxon>
        <taxon>Portunidae</taxon>
        <taxon>Portuninae</taxon>
        <taxon>Portunus</taxon>
    </lineage>
</organism>
<reference evidence="2 3" key="1">
    <citation type="submission" date="2019-05" db="EMBL/GenBank/DDBJ databases">
        <title>Another draft genome of Portunus trituberculatus and its Hox gene families provides insights of decapod evolution.</title>
        <authorList>
            <person name="Jeong J.-H."/>
            <person name="Song I."/>
            <person name="Kim S."/>
            <person name="Choi T."/>
            <person name="Kim D."/>
            <person name="Ryu S."/>
            <person name="Kim W."/>
        </authorList>
    </citation>
    <scope>NUCLEOTIDE SEQUENCE [LARGE SCALE GENOMIC DNA]</scope>
    <source>
        <tissue evidence="2">Muscle</tissue>
    </source>
</reference>
<dbReference type="Proteomes" id="UP000324222">
    <property type="component" value="Unassembled WGS sequence"/>
</dbReference>
<gene>
    <name evidence="2" type="ORF">E2C01_010661</name>
</gene>
<dbReference type="EMBL" id="VSRR010000622">
    <property type="protein sequence ID" value="MPC17795.1"/>
    <property type="molecule type" value="Genomic_DNA"/>
</dbReference>
<protein>
    <submittedName>
        <fullName evidence="2">Uncharacterized protein</fullName>
    </submittedName>
</protein>
<proteinExistence type="predicted"/>
<feature type="region of interest" description="Disordered" evidence="1">
    <location>
        <begin position="48"/>
        <end position="85"/>
    </location>
</feature>
<evidence type="ECO:0000313" key="2">
    <source>
        <dbReference type="EMBL" id="MPC17795.1"/>
    </source>
</evidence>
<sequence>MESGFEQRKIGVTVGDESRDVFAGKRLRCSQTLTGSSYKSLPTIVENSVTDAPKCDPSLNPKNGAPSLDPKPEEGGSNTSNNQTSYMAKVQRSVSFGQERVRPIITIHSERLDSALLPPPSPSHPPASPAVMDILLPVLKVESCENDAMQQR</sequence>
<evidence type="ECO:0000256" key="1">
    <source>
        <dbReference type="SAM" id="MobiDB-lite"/>
    </source>
</evidence>